<feature type="transmembrane region" description="Helical" evidence="1">
    <location>
        <begin position="41"/>
        <end position="66"/>
    </location>
</feature>
<feature type="transmembrane region" description="Helical" evidence="1">
    <location>
        <begin position="211"/>
        <end position="233"/>
    </location>
</feature>
<dbReference type="AlphaFoldDB" id="A0A5E8H5K0"/>
<feature type="transmembrane region" description="Helical" evidence="1">
    <location>
        <begin position="12"/>
        <end position="29"/>
    </location>
</feature>
<feature type="transmembrane region" description="Helical" evidence="1">
    <location>
        <begin position="245"/>
        <end position="266"/>
    </location>
</feature>
<keyword evidence="1" id="KW-1133">Transmembrane helix</keyword>
<feature type="transmembrane region" description="Helical" evidence="1">
    <location>
        <begin position="87"/>
        <end position="104"/>
    </location>
</feature>
<evidence type="ECO:0000256" key="1">
    <source>
        <dbReference type="SAM" id="Phobius"/>
    </source>
</evidence>
<dbReference type="EMBL" id="ACCU02000006">
    <property type="protein sequence ID" value="EEE48055.1"/>
    <property type="molecule type" value="Genomic_DNA"/>
</dbReference>
<dbReference type="InterPro" id="IPR002656">
    <property type="entry name" value="Acyl_transf_3_dom"/>
</dbReference>
<feature type="transmembrane region" description="Helical" evidence="1">
    <location>
        <begin position="181"/>
        <end position="202"/>
    </location>
</feature>
<proteinExistence type="predicted"/>
<feature type="transmembrane region" description="Helical" evidence="1">
    <location>
        <begin position="155"/>
        <end position="175"/>
    </location>
</feature>
<keyword evidence="3" id="KW-0808">Transferase</keyword>
<feature type="transmembrane region" description="Helical" evidence="1">
    <location>
        <begin position="318"/>
        <end position="339"/>
    </location>
</feature>
<keyword evidence="3" id="KW-0012">Acyltransferase</keyword>
<sequence>MQSSTGKYFVGLDHVRAVAAFMVFTWHFNHVNDGHLAPAPIFPLSIFTEGHVGVALFMTLSGYLFAKLIGHNQIYALRFLTNRIIRLFPLLFVAFALTFFLQIMPSGQSIGTYLQILLRGFVTPEWPNGGWSITVELHFYLMLPLLLMIRTRNPIGLLVVIALSITLRAALWVVKGEVQSLAYWTLVGCIDQFIFGMLAFYFSHRLRRRHFLAVGTGLTLLVFMYLFDVWGGFYMNETYPTPSPVWIVAPTISGLCFATLIAWYDTSFRFESHFFSKALALVGTCSYSIYLLHFFVVFDLAQFVQKHVVDLTHTPTMVLASAICFVGFVPVAWASYRFFERPPMRFRQPYIQHGQT</sequence>
<dbReference type="RefSeq" id="WP_008188404.1">
    <property type="nucleotide sequence ID" value="NZ_CM011004.1"/>
</dbReference>
<reference evidence="3 4" key="2">
    <citation type="submission" date="2013-04" db="EMBL/GenBank/DDBJ databases">
        <authorList>
            <person name="Fiebig A."/>
            <person name="Pradella S."/>
            <person name="Wagner-Doebler I."/>
        </authorList>
    </citation>
    <scope>NUCLEOTIDE SEQUENCE [LARGE SCALE GENOMIC DNA]</scope>
    <source>
        <strain evidence="4">DSM 17067 / NCIMB 14079 / DFL-11</strain>
        <plasmid evidence="4">pladfl_2</plasmid>
    </source>
</reference>
<keyword evidence="3" id="KW-0614">Plasmid</keyword>
<organism evidence="3 4">
    <name type="scientific">Roseibium alexandrii (strain DSM 17067 / NCIMB 14079 / DFL-11)</name>
    <name type="common">Labrenzia alexandrii</name>
    <dbReference type="NCBI Taxonomy" id="244592"/>
    <lineage>
        <taxon>Bacteria</taxon>
        <taxon>Pseudomonadati</taxon>
        <taxon>Pseudomonadota</taxon>
        <taxon>Alphaproteobacteria</taxon>
        <taxon>Hyphomicrobiales</taxon>
        <taxon>Stappiaceae</taxon>
        <taxon>Roseibium</taxon>
    </lineage>
</organism>
<dbReference type="GO" id="GO:0016747">
    <property type="term" value="F:acyltransferase activity, transferring groups other than amino-acyl groups"/>
    <property type="evidence" value="ECO:0007669"/>
    <property type="project" value="InterPro"/>
</dbReference>
<evidence type="ECO:0000259" key="2">
    <source>
        <dbReference type="Pfam" id="PF01757"/>
    </source>
</evidence>
<dbReference type="PANTHER" id="PTHR23028:SF53">
    <property type="entry name" value="ACYL_TRANSF_3 DOMAIN-CONTAINING PROTEIN"/>
    <property type="match status" value="1"/>
</dbReference>
<dbReference type="GO" id="GO:0016020">
    <property type="term" value="C:membrane"/>
    <property type="evidence" value="ECO:0007669"/>
    <property type="project" value="TreeGrafter"/>
</dbReference>
<name>A0A5E8H5K0_ROSAD</name>
<accession>A0A5E8H5K0</accession>
<feature type="transmembrane region" description="Helical" evidence="1">
    <location>
        <begin position="278"/>
        <end position="298"/>
    </location>
</feature>
<dbReference type="GO" id="GO:0000271">
    <property type="term" value="P:polysaccharide biosynthetic process"/>
    <property type="evidence" value="ECO:0007669"/>
    <property type="project" value="TreeGrafter"/>
</dbReference>
<dbReference type="InterPro" id="IPR050879">
    <property type="entry name" value="Acyltransferase_3"/>
</dbReference>
<dbReference type="Pfam" id="PF01757">
    <property type="entry name" value="Acyl_transf_3"/>
    <property type="match status" value="1"/>
</dbReference>
<feature type="domain" description="Acyltransferase 3" evidence="2">
    <location>
        <begin position="10"/>
        <end position="336"/>
    </location>
</feature>
<keyword evidence="1" id="KW-0472">Membrane</keyword>
<evidence type="ECO:0000313" key="3">
    <source>
        <dbReference type="EMBL" id="EEE48055.1"/>
    </source>
</evidence>
<feature type="transmembrane region" description="Helical" evidence="1">
    <location>
        <begin position="129"/>
        <end position="148"/>
    </location>
</feature>
<gene>
    <name evidence="3" type="ORF">SADFL11_116</name>
</gene>
<geneLocation type="plasmid" evidence="4">
    <name>pladfl_2</name>
</geneLocation>
<comment type="caution">
    <text evidence="3">The sequence shown here is derived from an EMBL/GenBank/DDBJ whole genome shotgun (WGS) entry which is preliminary data.</text>
</comment>
<reference evidence="3 4" key="1">
    <citation type="submission" date="2008-01" db="EMBL/GenBank/DDBJ databases">
        <authorList>
            <person name="Wagner-Dobler I."/>
            <person name="Ferriera S."/>
            <person name="Johnson J."/>
            <person name="Kravitz S."/>
            <person name="Beeson K."/>
            <person name="Sutton G."/>
            <person name="Rogers Y.-H."/>
            <person name="Friedman R."/>
            <person name="Frazier M."/>
            <person name="Venter J.C."/>
        </authorList>
    </citation>
    <scope>NUCLEOTIDE SEQUENCE [LARGE SCALE GENOMIC DNA]</scope>
    <source>
        <strain evidence="4">DSM 17067 / NCIMB 14079 / DFL-11</strain>
        <plasmid evidence="4">pladfl_2</plasmid>
    </source>
</reference>
<evidence type="ECO:0000313" key="4">
    <source>
        <dbReference type="Proteomes" id="UP000004703"/>
    </source>
</evidence>
<dbReference type="Proteomes" id="UP000004703">
    <property type="component" value="Plasmid pLADFL_2"/>
</dbReference>
<protein>
    <submittedName>
        <fullName evidence="3">Putative acyltransferase</fullName>
    </submittedName>
</protein>
<dbReference type="PANTHER" id="PTHR23028">
    <property type="entry name" value="ACETYLTRANSFERASE"/>
    <property type="match status" value="1"/>
</dbReference>
<keyword evidence="1" id="KW-0812">Transmembrane</keyword>